<evidence type="ECO:0000313" key="2">
    <source>
        <dbReference type="EnsemblPlants" id="LPERR10G11720.1"/>
    </source>
</evidence>
<proteinExistence type="predicted"/>
<reference evidence="3" key="2">
    <citation type="submission" date="2013-12" db="EMBL/GenBank/DDBJ databases">
        <authorList>
            <person name="Yu Y."/>
            <person name="Lee S."/>
            <person name="de Baynast K."/>
            <person name="Wissotski M."/>
            <person name="Liu L."/>
            <person name="Talag J."/>
            <person name="Goicoechea J."/>
            <person name="Angelova A."/>
            <person name="Jetty R."/>
            <person name="Kudrna D."/>
            <person name="Golser W."/>
            <person name="Rivera L."/>
            <person name="Zhang J."/>
            <person name="Wing R."/>
        </authorList>
    </citation>
    <scope>NUCLEOTIDE SEQUENCE</scope>
</reference>
<dbReference type="AlphaFoldDB" id="A0A0D9XLE3"/>
<dbReference type="PANTHER" id="PTHR35495:SF1">
    <property type="entry name" value="OS06G0679600 PROTEIN"/>
    <property type="match status" value="1"/>
</dbReference>
<reference evidence="2" key="3">
    <citation type="submission" date="2015-04" db="UniProtKB">
        <authorList>
            <consortium name="EnsemblPlants"/>
        </authorList>
    </citation>
    <scope>IDENTIFICATION</scope>
</reference>
<sequence length="88" mass="8977">MLCHGARGFDGVSPTPPAPAAPLPLAEVVATAAADDERLRFLRPGALARLRDSKVIAHSLRSAAAVAVPSSPPPPPPSAAAGEFFWGE</sequence>
<evidence type="ECO:0000313" key="3">
    <source>
        <dbReference type="Proteomes" id="UP000032180"/>
    </source>
</evidence>
<feature type="region of interest" description="Disordered" evidence="1">
    <location>
        <begin position="1"/>
        <end position="21"/>
    </location>
</feature>
<dbReference type="PANTHER" id="PTHR35495">
    <property type="entry name" value="OS06G0679600 PROTEIN"/>
    <property type="match status" value="1"/>
</dbReference>
<protein>
    <submittedName>
        <fullName evidence="2">Uncharacterized protein</fullName>
    </submittedName>
</protein>
<dbReference type="HOGENOM" id="CLU_2472305_0_0_1"/>
<feature type="region of interest" description="Disordered" evidence="1">
    <location>
        <begin position="65"/>
        <end position="88"/>
    </location>
</feature>
<dbReference type="EnsemblPlants" id="LPERR10G11720.1">
    <property type="protein sequence ID" value="LPERR10G11720.1"/>
    <property type="gene ID" value="LPERR10G11720"/>
</dbReference>
<keyword evidence="3" id="KW-1185">Reference proteome</keyword>
<reference evidence="2 3" key="1">
    <citation type="submission" date="2012-08" db="EMBL/GenBank/DDBJ databases">
        <title>Oryza genome evolution.</title>
        <authorList>
            <person name="Wing R.A."/>
        </authorList>
    </citation>
    <scope>NUCLEOTIDE SEQUENCE</scope>
</reference>
<dbReference type="Gramene" id="LPERR10G11720.1">
    <property type="protein sequence ID" value="LPERR10G11720.1"/>
    <property type="gene ID" value="LPERR10G11720"/>
</dbReference>
<evidence type="ECO:0000256" key="1">
    <source>
        <dbReference type="SAM" id="MobiDB-lite"/>
    </source>
</evidence>
<accession>A0A0D9XLE3</accession>
<name>A0A0D9XLE3_9ORYZ</name>
<dbReference type="Proteomes" id="UP000032180">
    <property type="component" value="Chromosome 10"/>
</dbReference>
<organism evidence="2 3">
    <name type="scientific">Leersia perrieri</name>
    <dbReference type="NCBI Taxonomy" id="77586"/>
    <lineage>
        <taxon>Eukaryota</taxon>
        <taxon>Viridiplantae</taxon>
        <taxon>Streptophyta</taxon>
        <taxon>Embryophyta</taxon>
        <taxon>Tracheophyta</taxon>
        <taxon>Spermatophyta</taxon>
        <taxon>Magnoliopsida</taxon>
        <taxon>Liliopsida</taxon>
        <taxon>Poales</taxon>
        <taxon>Poaceae</taxon>
        <taxon>BOP clade</taxon>
        <taxon>Oryzoideae</taxon>
        <taxon>Oryzeae</taxon>
        <taxon>Oryzinae</taxon>
        <taxon>Leersia</taxon>
    </lineage>
</organism>